<dbReference type="AlphaFoldDB" id="A0A399EJD6"/>
<dbReference type="InterPro" id="IPR000630">
    <property type="entry name" value="Ribosomal_uS8"/>
</dbReference>
<protein>
    <recommendedName>
        <fullName evidence="6 7">Small ribosomal subunit protein uS8</fullName>
    </recommendedName>
</protein>
<dbReference type="InterPro" id="IPR047863">
    <property type="entry name" value="Ribosomal_uS8_CS"/>
</dbReference>
<dbReference type="GO" id="GO:0005840">
    <property type="term" value="C:ribosome"/>
    <property type="evidence" value="ECO:0007669"/>
    <property type="project" value="UniProtKB-KW"/>
</dbReference>
<accession>A0A399EJD6</accession>
<evidence type="ECO:0000313" key="9">
    <source>
        <dbReference type="EMBL" id="RIH84058.1"/>
    </source>
</evidence>
<dbReference type="RefSeq" id="WP_027892149.1">
    <property type="nucleotide sequence ID" value="NZ_QXDL01000080.1"/>
</dbReference>
<evidence type="ECO:0000256" key="5">
    <source>
        <dbReference type="ARBA" id="ARBA00023274"/>
    </source>
</evidence>
<evidence type="ECO:0000256" key="6">
    <source>
        <dbReference type="ARBA" id="ARBA00035258"/>
    </source>
</evidence>
<dbReference type="InterPro" id="IPR035987">
    <property type="entry name" value="Ribosomal_uS8_sf"/>
</dbReference>
<name>A0A399EJD6_9DEIN</name>
<keyword evidence="3 7" id="KW-0694">RNA-binding</keyword>
<keyword evidence="2 7" id="KW-0699">rRNA-binding</keyword>
<dbReference type="PANTHER" id="PTHR11758">
    <property type="entry name" value="40S RIBOSOMAL PROTEIN S15A"/>
    <property type="match status" value="1"/>
</dbReference>
<reference evidence="9 10" key="1">
    <citation type="submission" date="2018-08" db="EMBL/GenBank/DDBJ databases">
        <title>Meiothermus terrae DSM 26712 genome sequencing project.</title>
        <authorList>
            <person name="Da Costa M.S."/>
            <person name="Albuquerque L."/>
            <person name="Raposo P."/>
            <person name="Froufe H.J.C."/>
            <person name="Barroso C.S."/>
            <person name="Egas C."/>
        </authorList>
    </citation>
    <scope>NUCLEOTIDE SEQUENCE [LARGE SCALE GENOMIC DNA]</scope>
    <source>
        <strain evidence="9 10">DSM 26712</strain>
    </source>
</reference>
<dbReference type="Gene3D" id="3.30.1490.10">
    <property type="match status" value="1"/>
</dbReference>
<organism evidence="9 10">
    <name type="scientific">Calidithermus terrae</name>
    <dbReference type="NCBI Taxonomy" id="1408545"/>
    <lineage>
        <taxon>Bacteria</taxon>
        <taxon>Thermotogati</taxon>
        <taxon>Deinococcota</taxon>
        <taxon>Deinococci</taxon>
        <taxon>Thermales</taxon>
        <taxon>Thermaceae</taxon>
        <taxon>Calidithermus</taxon>
    </lineage>
</organism>
<evidence type="ECO:0000313" key="10">
    <source>
        <dbReference type="Proteomes" id="UP000265715"/>
    </source>
</evidence>
<dbReference type="GO" id="GO:0019843">
    <property type="term" value="F:rRNA binding"/>
    <property type="evidence" value="ECO:0007669"/>
    <property type="project" value="UniProtKB-UniRule"/>
</dbReference>
<evidence type="ECO:0000256" key="4">
    <source>
        <dbReference type="ARBA" id="ARBA00022980"/>
    </source>
</evidence>
<dbReference type="PROSITE" id="PS00053">
    <property type="entry name" value="RIBOSOMAL_S8"/>
    <property type="match status" value="1"/>
</dbReference>
<evidence type="ECO:0000256" key="7">
    <source>
        <dbReference type="HAMAP-Rule" id="MF_01302"/>
    </source>
</evidence>
<keyword evidence="5 7" id="KW-0687">Ribonucleoprotein</keyword>
<evidence type="ECO:0000256" key="2">
    <source>
        <dbReference type="ARBA" id="ARBA00022730"/>
    </source>
</evidence>
<comment type="subunit">
    <text evidence="7">Part of the 30S ribosomal subunit. Contacts proteins S5 and S12.</text>
</comment>
<dbReference type="GO" id="GO:0005737">
    <property type="term" value="C:cytoplasm"/>
    <property type="evidence" value="ECO:0007669"/>
    <property type="project" value="UniProtKB-ARBA"/>
</dbReference>
<dbReference type="GO" id="GO:0003735">
    <property type="term" value="F:structural constituent of ribosome"/>
    <property type="evidence" value="ECO:0007669"/>
    <property type="project" value="InterPro"/>
</dbReference>
<comment type="caution">
    <text evidence="9">The sequence shown here is derived from an EMBL/GenBank/DDBJ whole genome shotgun (WGS) entry which is preliminary data.</text>
</comment>
<dbReference type="GO" id="GO:0006412">
    <property type="term" value="P:translation"/>
    <property type="evidence" value="ECO:0007669"/>
    <property type="project" value="UniProtKB-UniRule"/>
</dbReference>
<dbReference type="FunFam" id="3.30.1490.10:FF:000001">
    <property type="entry name" value="30S ribosomal protein S8"/>
    <property type="match status" value="1"/>
</dbReference>
<keyword evidence="10" id="KW-1185">Reference proteome</keyword>
<dbReference type="Pfam" id="PF00410">
    <property type="entry name" value="Ribosomal_S8"/>
    <property type="match status" value="1"/>
</dbReference>
<evidence type="ECO:0000256" key="3">
    <source>
        <dbReference type="ARBA" id="ARBA00022884"/>
    </source>
</evidence>
<dbReference type="EMBL" id="QXDL01000080">
    <property type="protein sequence ID" value="RIH84058.1"/>
    <property type="molecule type" value="Genomic_DNA"/>
</dbReference>
<dbReference type="Proteomes" id="UP000265715">
    <property type="component" value="Unassembled WGS sequence"/>
</dbReference>
<proteinExistence type="inferred from homology"/>
<evidence type="ECO:0000256" key="1">
    <source>
        <dbReference type="ARBA" id="ARBA00006471"/>
    </source>
</evidence>
<gene>
    <name evidence="7 9" type="primary">rpsH</name>
    <name evidence="9" type="ORF">Mterra_02086</name>
</gene>
<dbReference type="GO" id="GO:1990904">
    <property type="term" value="C:ribonucleoprotein complex"/>
    <property type="evidence" value="ECO:0007669"/>
    <property type="project" value="UniProtKB-KW"/>
</dbReference>
<keyword evidence="4 7" id="KW-0689">Ribosomal protein</keyword>
<comment type="similarity">
    <text evidence="1 7 8">Belongs to the universal ribosomal protein uS8 family.</text>
</comment>
<dbReference type="HAMAP" id="MF_01302_B">
    <property type="entry name" value="Ribosomal_uS8_B"/>
    <property type="match status" value="1"/>
</dbReference>
<comment type="function">
    <text evidence="7">One of the primary rRNA binding proteins, it binds directly to 16S rRNA central domain where it helps coordinate assembly of the platform of the 30S subunit.</text>
</comment>
<dbReference type="FunFam" id="3.30.1370.30:FF:000002">
    <property type="entry name" value="30S ribosomal protein S8"/>
    <property type="match status" value="1"/>
</dbReference>
<dbReference type="Gene3D" id="3.30.1370.30">
    <property type="match status" value="1"/>
</dbReference>
<sequence length="131" mass="14848">MYSDPIADMLTRIRNGLTVHKESVEVPASKFKEQIAQLLVREGYLKGLERVEVEGKPYLRLILKYGPRREKVIQHIQRVSRPGRRVYVNAENVPVVRKGLGTAIISTSKGVLVDREARRLGVGGEIICEVW</sequence>
<dbReference type="OrthoDB" id="9802617at2"/>
<dbReference type="NCBIfam" id="NF001109">
    <property type="entry name" value="PRK00136.1"/>
    <property type="match status" value="1"/>
</dbReference>
<evidence type="ECO:0000256" key="8">
    <source>
        <dbReference type="RuleBase" id="RU003660"/>
    </source>
</evidence>
<dbReference type="SUPFAM" id="SSF56047">
    <property type="entry name" value="Ribosomal protein S8"/>
    <property type="match status" value="1"/>
</dbReference>